<dbReference type="RefSeq" id="WP_160197396.1">
    <property type="nucleotide sequence ID" value="NZ_QXXA01000009.1"/>
</dbReference>
<dbReference type="Pfam" id="PF02583">
    <property type="entry name" value="Trns_repr_metal"/>
    <property type="match status" value="1"/>
</dbReference>
<dbReference type="InterPro" id="IPR003735">
    <property type="entry name" value="Metal_Tscrpt_repr"/>
</dbReference>
<protein>
    <submittedName>
        <fullName evidence="1">Transcriptional regulator</fullName>
    </submittedName>
</protein>
<evidence type="ECO:0000313" key="2">
    <source>
        <dbReference type="Proteomes" id="UP000467132"/>
    </source>
</evidence>
<dbReference type="Proteomes" id="UP000467132">
    <property type="component" value="Unassembled WGS sequence"/>
</dbReference>
<dbReference type="AlphaFoldDB" id="A0A845R0F4"/>
<dbReference type="EMBL" id="QXXA01000009">
    <property type="protein sequence ID" value="NBI06922.1"/>
    <property type="molecule type" value="Genomic_DNA"/>
</dbReference>
<dbReference type="GO" id="GO:0046872">
    <property type="term" value="F:metal ion binding"/>
    <property type="evidence" value="ECO:0007669"/>
    <property type="project" value="InterPro"/>
</dbReference>
<dbReference type="GO" id="GO:0045892">
    <property type="term" value="P:negative regulation of DNA-templated transcription"/>
    <property type="evidence" value="ECO:0007669"/>
    <property type="project" value="UniProtKB-ARBA"/>
</dbReference>
<organism evidence="1 2">
    <name type="scientific">Senegalia massiliensis</name>
    <dbReference type="NCBI Taxonomy" id="1720316"/>
    <lineage>
        <taxon>Bacteria</taxon>
        <taxon>Bacillati</taxon>
        <taxon>Bacillota</taxon>
        <taxon>Clostridia</taxon>
        <taxon>Eubacteriales</taxon>
        <taxon>Clostridiaceae</taxon>
        <taxon>Senegalia</taxon>
    </lineage>
</organism>
<dbReference type="OrthoDB" id="9811244at2"/>
<dbReference type="Gene3D" id="1.20.58.1000">
    <property type="entry name" value="Metal-sensitive repressor, helix protomer"/>
    <property type="match status" value="1"/>
</dbReference>
<dbReference type="PANTHER" id="PTHR33677">
    <property type="entry name" value="TRANSCRIPTIONAL REPRESSOR FRMR-RELATED"/>
    <property type="match status" value="1"/>
</dbReference>
<dbReference type="CDD" id="cd10148">
    <property type="entry name" value="CsoR-like_DUF156"/>
    <property type="match status" value="1"/>
</dbReference>
<sequence length="90" mass="10197">MKDIDTKKSSITRLRKIEGQIKGIQRMVEEDKYCADILTQIVAAKSALNKVGGIILENYTKNCIKKDIIEGKDSEEAIQNLINIIIKYNN</sequence>
<name>A0A845R0F4_9CLOT</name>
<proteinExistence type="predicted"/>
<evidence type="ECO:0000313" key="1">
    <source>
        <dbReference type="EMBL" id="NBI06922.1"/>
    </source>
</evidence>
<dbReference type="PANTHER" id="PTHR33677:SF3">
    <property type="entry name" value="COPPER-SENSING TRANSCRIPTIONAL REPRESSOR RICR"/>
    <property type="match status" value="1"/>
</dbReference>
<reference evidence="1 2" key="1">
    <citation type="submission" date="2018-08" db="EMBL/GenBank/DDBJ databases">
        <title>Murine metabolic-syndrome-specific gut microbial biobank.</title>
        <authorList>
            <person name="Liu C."/>
        </authorList>
    </citation>
    <scope>NUCLEOTIDE SEQUENCE [LARGE SCALE GENOMIC DNA]</scope>
    <source>
        <strain evidence="1 2">583</strain>
    </source>
</reference>
<keyword evidence="2" id="KW-1185">Reference proteome</keyword>
<dbReference type="InterPro" id="IPR038390">
    <property type="entry name" value="Metal_Tscrpt_repr_sf"/>
</dbReference>
<accession>A0A845R0F4</accession>
<dbReference type="GO" id="GO:0003677">
    <property type="term" value="F:DNA binding"/>
    <property type="evidence" value="ECO:0007669"/>
    <property type="project" value="InterPro"/>
</dbReference>
<gene>
    <name evidence="1" type="ORF">D3Z33_08655</name>
</gene>
<comment type="caution">
    <text evidence="1">The sequence shown here is derived from an EMBL/GenBank/DDBJ whole genome shotgun (WGS) entry which is preliminary data.</text>
</comment>